<gene>
    <name evidence="4" type="ORF">ETSY2_40785</name>
</gene>
<sequence length="341" mass="36678">MRQPHKHHATFASVAVGLWVLTCIFAVSSMAQTCTPPPSGMVSWWSGDSTTEDIHDGNDGTLQNGGTFATGFVDDAFDFDGIDDFVQVPDATNLDLTHALTIDAWINTNNNSAEQMIVSKTIFEGDANDINYYFEIFGNRLTFAVTGNAFKQGNTSLSSNTWYHVAVTYDGAQVRFYLNGALDGSRALTDVPVGNVADLTIGRHGPTGIHHFNGLIDEVELFDRALSGAEIEAIYNAGHAGKCKVMDDDEDGIPNEEDMCPNSELSATVVIDGCDSGVTNDLFDDGCTMSDLIMECADGASNHGHFVSCVSQLTNAWKKEGRISGREKGAIQRCAAQADIP</sequence>
<dbReference type="SUPFAM" id="SSF49899">
    <property type="entry name" value="Concanavalin A-like lectins/glucanases"/>
    <property type="match status" value="1"/>
</dbReference>
<dbReference type="InterPro" id="IPR013320">
    <property type="entry name" value="ConA-like_dom_sf"/>
</dbReference>
<evidence type="ECO:0000256" key="2">
    <source>
        <dbReference type="ARBA" id="ARBA00023157"/>
    </source>
</evidence>
<dbReference type="Pfam" id="PF13385">
    <property type="entry name" value="Laminin_G_3"/>
    <property type="match status" value="1"/>
</dbReference>
<evidence type="ECO:0000256" key="1">
    <source>
        <dbReference type="ARBA" id="ARBA00022729"/>
    </source>
</evidence>
<dbReference type="PATRIC" id="fig|1429439.4.peg.6863"/>
<dbReference type="Proteomes" id="UP000019140">
    <property type="component" value="Unassembled WGS sequence"/>
</dbReference>
<proteinExistence type="predicted"/>
<keyword evidence="2" id="KW-1015">Disulfide bond</keyword>
<keyword evidence="1" id="KW-0732">Signal</keyword>
<feature type="domain" description="LamG-like jellyroll fold" evidence="3">
    <location>
        <begin position="98"/>
        <end position="229"/>
    </location>
</feature>
<dbReference type="EMBL" id="AZHX01001832">
    <property type="protein sequence ID" value="ETW99469.1"/>
    <property type="molecule type" value="Genomic_DNA"/>
</dbReference>
<dbReference type="SMART" id="SM00560">
    <property type="entry name" value="LamGL"/>
    <property type="match status" value="1"/>
</dbReference>
<dbReference type="HOGENOM" id="CLU_812995_0_0_7"/>
<dbReference type="Gene3D" id="2.60.120.200">
    <property type="match status" value="1"/>
</dbReference>
<name>W4LNL2_9BACT</name>
<evidence type="ECO:0000313" key="5">
    <source>
        <dbReference type="Proteomes" id="UP000019140"/>
    </source>
</evidence>
<accession>W4LNL2</accession>
<evidence type="ECO:0000259" key="3">
    <source>
        <dbReference type="SMART" id="SM00560"/>
    </source>
</evidence>
<dbReference type="InterPro" id="IPR006558">
    <property type="entry name" value="LamG-like"/>
</dbReference>
<dbReference type="AlphaFoldDB" id="W4LNL2"/>
<dbReference type="PANTHER" id="PTHR42535:SF2">
    <property type="entry name" value="CHROMOSOME UNDETERMINED SCAFFOLD_146, WHOLE GENOME SHOTGUN SEQUENCE"/>
    <property type="match status" value="1"/>
</dbReference>
<organism evidence="4 5">
    <name type="scientific">Candidatus Entotheonella gemina</name>
    <dbReference type="NCBI Taxonomy" id="1429439"/>
    <lineage>
        <taxon>Bacteria</taxon>
        <taxon>Pseudomonadati</taxon>
        <taxon>Nitrospinota/Tectimicrobiota group</taxon>
        <taxon>Candidatus Tectimicrobiota</taxon>
        <taxon>Candidatus Entotheonellia</taxon>
        <taxon>Candidatus Entotheonellales</taxon>
        <taxon>Candidatus Entotheonellaceae</taxon>
        <taxon>Candidatus Entotheonella</taxon>
    </lineage>
</organism>
<keyword evidence="5" id="KW-1185">Reference proteome</keyword>
<evidence type="ECO:0000313" key="4">
    <source>
        <dbReference type="EMBL" id="ETW99469.1"/>
    </source>
</evidence>
<protein>
    <recommendedName>
        <fullName evidence="3">LamG-like jellyroll fold domain-containing protein</fullName>
    </recommendedName>
</protein>
<dbReference type="PANTHER" id="PTHR42535">
    <property type="entry name" value="OOKINETE PROTEIN, PUTATIVE-RELATED"/>
    <property type="match status" value="1"/>
</dbReference>
<reference evidence="4 5" key="1">
    <citation type="journal article" date="2014" name="Nature">
        <title>An environmental bacterial taxon with a large and distinct metabolic repertoire.</title>
        <authorList>
            <person name="Wilson M.C."/>
            <person name="Mori T."/>
            <person name="Ruckert C."/>
            <person name="Uria A.R."/>
            <person name="Helf M.J."/>
            <person name="Takada K."/>
            <person name="Gernert C."/>
            <person name="Steffens U.A."/>
            <person name="Heycke N."/>
            <person name="Schmitt S."/>
            <person name="Rinke C."/>
            <person name="Helfrich E.J."/>
            <person name="Brachmann A.O."/>
            <person name="Gurgui C."/>
            <person name="Wakimoto T."/>
            <person name="Kracht M."/>
            <person name="Crusemann M."/>
            <person name="Hentschel U."/>
            <person name="Abe I."/>
            <person name="Matsunaga S."/>
            <person name="Kalinowski J."/>
            <person name="Takeyama H."/>
            <person name="Piel J."/>
        </authorList>
    </citation>
    <scope>NUCLEOTIDE SEQUENCE [LARGE SCALE GENOMIC DNA]</scope>
    <source>
        <strain evidence="5">TSY2</strain>
    </source>
</reference>
<comment type="caution">
    <text evidence="4">The sequence shown here is derived from an EMBL/GenBank/DDBJ whole genome shotgun (WGS) entry which is preliminary data.</text>
</comment>